<dbReference type="AlphaFoldDB" id="X0TV05"/>
<feature type="compositionally biased region" description="Basic and acidic residues" evidence="1">
    <location>
        <begin position="196"/>
        <end position="209"/>
    </location>
</feature>
<dbReference type="PANTHER" id="PTHR39337:SF1">
    <property type="entry name" value="BLR5642 PROTEIN"/>
    <property type="match status" value="1"/>
</dbReference>
<reference evidence="2" key="1">
    <citation type="journal article" date="2014" name="Front. Microbiol.">
        <title>High frequency of phylogenetically diverse reductive dehalogenase-homologous genes in deep subseafloor sedimentary metagenomes.</title>
        <authorList>
            <person name="Kawai M."/>
            <person name="Futagami T."/>
            <person name="Toyoda A."/>
            <person name="Takaki Y."/>
            <person name="Nishi S."/>
            <person name="Hori S."/>
            <person name="Arai W."/>
            <person name="Tsubouchi T."/>
            <person name="Morono Y."/>
            <person name="Uchiyama I."/>
            <person name="Ito T."/>
            <person name="Fujiyama A."/>
            <person name="Inagaki F."/>
            <person name="Takami H."/>
        </authorList>
    </citation>
    <scope>NUCLEOTIDE SEQUENCE</scope>
    <source>
        <strain evidence="2">Expedition CK06-06</strain>
    </source>
</reference>
<evidence type="ECO:0000313" key="2">
    <source>
        <dbReference type="EMBL" id="GAF97069.1"/>
    </source>
</evidence>
<evidence type="ECO:0008006" key="3">
    <source>
        <dbReference type="Google" id="ProtNLM"/>
    </source>
</evidence>
<feature type="region of interest" description="Disordered" evidence="1">
    <location>
        <begin position="189"/>
        <end position="209"/>
    </location>
</feature>
<sequence>MSETKHNILYTIGHSNHTIRNFIALLKRHKINMVVDVRSVPYSRYCPQFDKNVVSAALQAVNIQYMFLGRELGARPNDTTCYEDGCVNFEFITRRKEFKDGLQRLLTGIGKYYIVLMCTEKEPLECHRTILICRNLKEHKLCIKHILEDGKIEDHEDTERRLAKMLKIEPTLFEPEKMHSDLIEQAYDQQAQNISHRSEEPKKVYERAK</sequence>
<proteinExistence type="predicted"/>
<accession>X0TV05</accession>
<organism evidence="2">
    <name type="scientific">marine sediment metagenome</name>
    <dbReference type="NCBI Taxonomy" id="412755"/>
    <lineage>
        <taxon>unclassified sequences</taxon>
        <taxon>metagenomes</taxon>
        <taxon>ecological metagenomes</taxon>
    </lineage>
</organism>
<dbReference type="PANTHER" id="PTHR39337">
    <property type="entry name" value="BLR5642 PROTEIN"/>
    <property type="match status" value="1"/>
</dbReference>
<dbReference type="InterPro" id="IPR007438">
    <property type="entry name" value="DUF488"/>
</dbReference>
<comment type="caution">
    <text evidence="2">The sequence shown here is derived from an EMBL/GenBank/DDBJ whole genome shotgun (WGS) entry which is preliminary data.</text>
</comment>
<dbReference type="EMBL" id="BARS01014811">
    <property type="protein sequence ID" value="GAF97069.1"/>
    <property type="molecule type" value="Genomic_DNA"/>
</dbReference>
<name>X0TV05_9ZZZZ</name>
<protein>
    <recommendedName>
        <fullName evidence="3">DUF488 domain-containing protein</fullName>
    </recommendedName>
</protein>
<evidence type="ECO:0000256" key="1">
    <source>
        <dbReference type="SAM" id="MobiDB-lite"/>
    </source>
</evidence>
<dbReference type="Pfam" id="PF04343">
    <property type="entry name" value="DUF488"/>
    <property type="match status" value="1"/>
</dbReference>
<gene>
    <name evidence="2" type="ORF">S01H1_24621</name>
</gene>